<dbReference type="InterPro" id="IPR000551">
    <property type="entry name" value="MerR-type_HTH_dom"/>
</dbReference>
<dbReference type="PROSITE" id="PS00552">
    <property type="entry name" value="HTH_MERR_1"/>
    <property type="match status" value="1"/>
</dbReference>
<keyword evidence="5" id="KW-1185">Reference proteome</keyword>
<proteinExistence type="predicted"/>
<dbReference type="STRING" id="1297617.IB211_00133c"/>
<dbReference type="eggNOG" id="COG0789">
    <property type="taxonomic scope" value="Bacteria"/>
</dbReference>
<gene>
    <name evidence="4" type="ORF">C7373_101569</name>
    <name evidence="3" type="ORF">IB211_00133c</name>
</gene>
<dbReference type="GO" id="GO:0003700">
    <property type="term" value="F:DNA-binding transcription factor activity"/>
    <property type="evidence" value="ECO:0007669"/>
    <property type="project" value="InterPro"/>
</dbReference>
<reference evidence="5" key="2">
    <citation type="submission" date="2015-04" db="EMBL/GenBank/DDBJ databases">
        <title>A butyrogenic pathway from the amino acid lysine in a human gut commensal.</title>
        <authorList>
            <person name="de Vos W.M."/>
            <person name="Bui N.T.P."/>
            <person name="Plugge C.M."/>
            <person name="Ritari J."/>
        </authorList>
    </citation>
    <scope>NUCLEOTIDE SEQUENCE [LARGE SCALE GENOMIC DNA]</scope>
    <source>
        <strain evidence="5">AF211</strain>
    </source>
</reference>
<protein>
    <submittedName>
        <fullName evidence="4">DNA-binding transcriptional MerR regulator</fullName>
    </submittedName>
    <submittedName>
        <fullName evidence="3">Transcriptional regulator, MerRNA family</fullName>
    </submittedName>
</protein>
<feature type="domain" description="HTH merR-type" evidence="2">
    <location>
        <begin position="4"/>
        <end position="73"/>
    </location>
</feature>
<dbReference type="GeneID" id="93227704"/>
<evidence type="ECO:0000256" key="1">
    <source>
        <dbReference type="ARBA" id="ARBA00023125"/>
    </source>
</evidence>
<evidence type="ECO:0000259" key="2">
    <source>
        <dbReference type="PROSITE" id="PS50937"/>
    </source>
</evidence>
<dbReference type="EMBL" id="QEKK01000001">
    <property type="protein sequence ID" value="PVY60053.1"/>
    <property type="molecule type" value="Genomic_DNA"/>
</dbReference>
<dbReference type="Proteomes" id="UP000064844">
    <property type="component" value="Chromosome"/>
</dbReference>
<dbReference type="Gene3D" id="3.20.80.10">
    <property type="entry name" value="Regulatory factor, effector binding domain"/>
    <property type="match status" value="1"/>
</dbReference>
<reference evidence="3 5" key="1">
    <citation type="journal article" date="2015" name="Nat. Commun.">
        <title>Production of butyrate from lysine and the Amadori product fructoselysine by a human gut commensal.</title>
        <authorList>
            <person name="Bui T.P."/>
            <person name="Ritari J."/>
            <person name="Boeren S."/>
            <person name="de Waard P."/>
            <person name="Plugge C.M."/>
            <person name="de Vos W.M."/>
        </authorList>
    </citation>
    <scope>NUCLEOTIDE SEQUENCE [LARGE SCALE GENOMIC DNA]</scope>
    <source>
        <strain evidence="3 5">AF211</strain>
    </source>
</reference>
<dbReference type="InterPro" id="IPR009061">
    <property type="entry name" value="DNA-bd_dom_put_sf"/>
</dbReference>
<dbReference type="RefSeq" id="WP_058116783.1">
    <property type="nucleotide sequence ID" value="NZ_CAUFHD010000003.1"/>
</dbReference>
<organism evidence="3 5">
    <name type="scientific">Intestinimonas butyriciproducens</name>
    <dbReference type="NCBI Taxonomy" id="1297617"/>
    <lineage>
        <taxon>Bacteria</taxon>
        <taxon>Bacillati</taxon>
        <taxon>Bacillota</taxon>
        <taxon>Clostridia</taxon>
        <taxon>Eubacteriales</taxon>
        <taxon>Intestinimonas</taxon>
    </lineage>
</organism>
<dbReference type="Gene3D" id="1.10.1660.10">
    <property type="match status" value="1"/>
</dbReference>
<accession>A0A0S2VZL2</accession>
<evidence type="ECO:0000313" key="4">
    <source>
        <dbReference type="EMBL" id="PVY60053.1"/>
    </source>
</evidence>
<dbReference type="PANTHER" id="PTHR30204">
    <property type="entry name" value="REDOX-CYCLING DRUG-SENSING TRANSCRIPTIONAL ACTIVATOR SOXR"/>
    <property type="match status" value="1"/>
</dbReference>
<dbReference type="OrthoDB" id="9773308at2"/>
<dbReference type="AlphaFoldDB" id="A0A0S2VZL2"/>
<dbReference type="InterPro" id="IPR047057">
    <property type="entry name" value="MerR_fam"/>
</dbReference>
<dbReference type="PANTHER" id="PTHR30204:SF85">
    <property type="entry name" value="MULTIDRUG-EFFLUX TRANSPORTER 2 REGULATOR"/>
    <property type="match status" value="1"/>
</dbReference>
<dbReference type="Proteomes" id="UP000245778">
    <property type="component" value="Unassembled WGS sequence"/>
</dbReference>
<keyword evidence="1 4" id="KW-0238">DNA-binding</keyword>
<dbReference type="GO" id="GO:0003677">
    <property type="term" value="F:DNA binding"/>
    <property type="evidence" value="ECO:0007669"/>
    <property type="project" value="UniProtKB-KW"/>
</dbReference>
<dbReference type="InterPro" id="IPR011256">
    <property type="entry name" value="Reg_factor_effector_dom_sf"/>
</dbReference>
<dbReference type="PROSITE" id="PS50937">
    <property type="entry name" value="HTH_MERR_2"/>
    <property type="match status" value="1"/>
</dbReference>
<reference evidence="4 6" key="3">
    <citation type="submission" date="2018-04" db="EMBL/GenBank/DDBJ databases">
        <title>Genomic Encyclopedia of Type Strains, Phase IV (KMG-IV): sequencing the most valuable type-strain genomes for metagenomic binning, comparative biology and taxonomic classification.</title>
        <authorList>
            <person name="Goeker M."/>
        </authorList>
    </citation>
    <scope>NUCLEOTIDE SEQUENCE [LARGE SCALE GENOMIC DNA]</scope>
    <source>
        <strain evidence="4 6">DSM 26588</strain>
    </source>
</reference>
<dbReference type="SUPFAM" id="SSF55136">
    <property type="entry name" value="Probable bacterial effector-binding domain"/>
    <property type="match status" value="1"/>
</dbReference>
<dbReference type="Pfam" id="PF13411">
    <property type="entry name" value="MerR_1"/>
    <property type="match status" value="1"/>
</dbReference>
<evidence type="ECO:0000313" key="6">
    <source>
        <dbReference type="Proteomes" id="UP000245778"/>
    </source>
</evidence>
<evidence type="ECO:0000313" key="5">
    <source>
        <dbReference type="Proteomes" id="UP000064844"/>
    </source>
</evidence>
<dbReference type="SUPFAM" id="SSF46955">
    <property type="entry name" value="Putative DNA-binding domain"/>
    <property type="match status" value="1"/>
</dbReference>
<dbReference type="EMBL" id="CP011307">
    <property type="protein sequence ID" value="ALP92529.1"/>
    <property type="molecule type" value="Genomic_DNA"/>
</dbReference>
<dbReference type="PATRIC" id="fig|1297617.4.peg.132"/>
<name>A0A0S2VZL2_9FIRM</name>
<dbReference type="KEGG" id="ibu:IB211_00133c"/>
<dbReference type="SMART" id="SM00422">
    <property type="entry name" value="HTH_MERR"/>
    <property type="match status" value="1"/>
</dbReference>
<dbReference type="eggNOG" id="COG4978">
    <property type="taxonomic scope" value="Bacteria"/>
</dbReference>
<evidence type="ECO:0000313" key="3">
    <source>
        <dbReference type="EMBL" id="ALP92529.1"/>
    </source>
</evidence>
<dbReference type="CDD" id="cd04782">
    <property type="entry name" value="HTH_BltR"/>
    <property type="match status" value="1"/>
</dbReference>
<sequence length="278" mass="30873">MNGAFTTGEFAALCGVTKHTLFHYDALGILSPARVGQNGYRYYAPQQLEVFHVIETLRELDMPLSEIRAYLDRRSPGELVELLEREGALLDRKLRRLRQMRDLARQKAALTRSALARTPGVVAEEVQPEALLVCTPSHPMTSDADSARSLAEHVRYCQAHGVRSPHPVGCMLPLEGARSWDLSAYTHFYTQVSRRPGRDATLYVRQAGRYLTLFHTGGYGTVAEGYRRVLDHAAARGLALRGPFFEDPLLDELSVRGYENYALLLSVGISGAERASSA</sequence>